<dbReference type="InterPro" id="IPR043129">
    <property type="entry name" value="ATPase_NBD"/>
</dbReference>
<evidence type="ECO:0000313" key="2">
    <source>
        <dbReference type="Proteomes" id="UP000464954"/>
    </source>
</evidence>
<dbReference type="Proteomes" id="UP000464954">
    <property type="component" value="Chromosome"/>
</dbReference>
<organism evidence="1 2">
    <name type="scientific">Tichowtungia aerotolerans</name>
    <dbReference type="NCBI Taxonomy" id="2697043"/>
    <lineage>
        <taxon>Bacteria</taxon>
        <taxon>Pseudomonadati</taxon>
        <taxon>Kiritimatiellota</taxon>
        <taxon>Tichowtungiia</taxon>
        <taxon>Tichowtungiales</taxon>
        <taxon>Tichowtungiaceae</taxon>
        <taxon>Tichowtungia</taxon>
    </lineage>
</organism>
<keyword evidence="2" id="KW-1185">Reference proteome</keyword>
<dbReference type="KEGG" id="taer:GT409_15735"/>
<dbReference type="AlphaFoldDB" id="A0A6P1M8A7"/>
<dbReference type="SUPFAM" id="SSF53067">
    <property type="entry name" value="Actin-like ATPase domain"/>
    <property type="match status" value="1"/>
</dbReference>
<name>A0A6P1M8A7_9BACT</name>
<evidence type="ECO:0000313" key="1">
    <source>
        <dbReference type="EMBL" id="QHI70830.1"/>
    </source>
</evidence>
<sequence>MDLKKKKSSQKNTEQKQRRLSSLLALDFASSGVKAVRLKKVKDRVLLSGADILPAVNLEAGERPELPKSLAAYYMAICTGSQDARLRVFGHAFQDNENLQDVIRDNLSVSDEYRVAGRILAEGRGKRESSILGVAFPEISVHRYLELFANGAPAPHSMELSGLASFSAFLFNRGKQTAGQTVCLLEIGMNYTYAAFLHKNQLQLVNRFEAGGGNLRKQVQMALGVDAEMAGSILADGSVDVTAPVRTALAPFVKQLSIYREFVERQTKTTLSGVYLSGGEASSVHWQNAVQEVTGLVPVVWSPFDKLDGVDDVFPASFKGQESRFAAAVGAALAGLEVV</sequence>
<reference evidence="1 2" key="1">
    <citation type="submission" date="2020-01" db="EMBL/GenBank/DDBJ databases">
        <title>Ponticoccus aerotolerans gen. nov., sp. nov., an anaerobic bacterium and proposal of Ponticoccusceae fam. nov., Ponticoccusles ord. nov. and Ponticoccuse classis nov. in the phylum Kiritimatiellaeota.</title>
        <authorList>
            <person name="Zhou L.Y."/>
            <person name="Du Z.J."/>
        </authorList>
    </citation>
    <scope>NUCLEOTIDE SEQUENCE [LARGE SCALE GENOMIC DNA]</scope>
    <source>
        <strain evidence="1 2">S-5007</strain>
    </source>
</reference>
<dbReference type="InterPro" id="IPR005883">
    <property type="entry name" value="PilM"/>
</dbReference>
<dbReference type="EMBL" id="CP047593">
    <property type="protein sequence ID" value="QHI70830.1"/>
    <property type="molecule type" value="Genomic_DNA"/>
</dbReference>
<dbReference type="RefSeq" id="WP_160630002.1">
    <property type="nucleotide sequence ID" value="NZ_CP047593.1"/>
</dbReference>
<dbReference type="Pfam" id="PF11104">
    <property type="entry name" value="PilM_2"/>
    <property type="match status" value="1"/>
</dbReference>
<protein>
    <submittedName>
        <fullName evidence="1">Pilus assembly protein PilM</fullName>
    </submittedName>
</protein>
<dbReference type="Gene3D" id="3.30.420.40">
    <property type="match status" value="1"/>
</dbReference>
<gene>
    <name evidence="1" type="ORF">GT409_15735</name>
</gene>
<proteinExistence type="predicted"/>
<accession>A0A6P1M8A7</accession>